<dbReference type="KEGG" id="hcu:MUN79_20335"/>
<sequence length="95" mass="10597">MPPADGLQQYGKAGIRISLILEPVEADYVLKLDFDNRDIPKLTLKHHPYEGAVVKPHSQVLTDKLSVLQGYFHDTAIMKAPINPHELVDISLALK</sequence>
<evidence type="ECO:0000313" key="1">
    <source>
        <dbReference type="EMBL" id="UOQ71000.1"/>
    </source>
</evidence>
<keyword evidence="2" id="KW-1185">Reference proteome</keyword>
<reference evidence="1" key="1">
    <citation type="submission" date="2022-04" db="EMBL/GenBank/DDBJ databases">
        <title>Hymenobacter sp. isolated from the air.</title>
        <authorList>
            <person name="Won M."/>
            <person name="Lee C.-M."/>
            <person name="Woen H.-Y."/>
            <person name="Kwon S.-W."/>
        </authorList>
    </citation>
    <scope>NUCLEOTIDE SEQUENCE</scope>
    <source>
        <strain evidence="1">5116S-3</strain>
    </source>
</reference>
<dbReference type="AlphaFoldDB" id="A0A8T9Q5E7"/>
<protein>
    <submittedName>
        <fullName evidence="1">Uncharacterized protein</fullName>
    </submittedName>
</protein>
<evidence type="ECO:0000313" key="2">
    <source>
        <dbReference type="Proteomes" id="UP000831796"/>
    </source>
</evidence>
<dbReference type="RefSeq" id="WP_244674413.1">
    <property type="nucleotide sequence ID" value="NZ_CP095046.1"/>
</dbReference>
<dbReference type="EMBL" id="CP095046">
    <property type="protein sequence ID" value="UOQ71000.1"/>
    <property type="molecule type" value="Genomic_DNA"/>
</dbReference>
<dbReference type="Proteomes" id="UP000831796">
    <property type="component" value="Chromosome"/>
</dbReference>
<proteinExistence type="predicted"/>
<organism evidence="1 2">
    <name type="scientific">Hymenobacter cellulosilyticus</name>
    <dbReference type="NCBI Taxonomy" id="2932248"/>
    <lineage>
        <taxon>Bacteria</taxon>
        <taxon>Pseudomonadati</taxon>
        <taxon>Bacteroidota</taxon>
        <taxon>Cytophagia</taxon>
        <taxon>Cytophagales</taxon>
        <taxon>Hymenobacteraceae</taxon>
        <taxon>Hymenobacter</taxon>
    </lineage>
</organism>
<name>A0A8T9Q5E7_9BACT</name>
<gene>
    <name evidence="1" type="ORF">MUN79_20335</name>
</gene>
<accession>A0A8T9Q5E7</accession>